<dbReference type="OMA" id="SNDQHRT"/>
<feature type="region of interest" description="Disordered" evidence="1">
    <location>
        <begin position="154"/>
        <end position="177"/>
    </location>
</feature>
<evidence type="ECO:0000256" key="1">
    <source>
        <dbReference type="SAM" id="MobiDB-lite"/>
    </source>
</evidence>
<accession>K1WM66</accession>
<proteinExistence type="predicted"/>
<keyword evidence="3" id="KW-1185">Reference proteome</keyword>
<organism evidence="2 3">
    <name type="scientific">Marssonina brunnea f. sp. multigermtubi (strain MB_m1)</name>
    <name type="common">Marssonina leaf spot fungus</name>
    <dbReference type="NCBI Taxonomy" id="1072389"/>
    <lineage>
        <taxon>Eukaryota</taxon>
        <taxon>Fungi</taxon>
        <taxon>Dikarya</taxon>
        <taxon>Ascomycota</taxon>
        <taxon>Pezizomycotina</taxon>
        <taxon>Leotiomycetes</taxon>
        <taxon>Helotiales</taxon>
        <taxon>Drepanopezizaceae</taxon>
        <taxon>Drepanopeziza</taxon>
    </lineage>
</organism>
<dbReference type="HOGENOM" id="CLU_047454_1_0_1"/>
<feature type="region of interest" description="Disordered" evidence="1">
    <location>
        <begin position="34"/>
        <end position="95"/>
    </location>
</feature>
<gene>
    <name evidence="2" type="ORF">MBM_07658</name>
</gene>
<dbReference type="GeneID" id="18763593"/>
<dbReference type="KEGG" id="mbe:MBM_07658"/>
<name>K1WM66_MARBU</name>
<evidence type="ECO:0000313" key="3">
    <source>
        <dbReference type="Proteomes" id="UP000006753"/>
    </source>
</evidence>
<evidence type="ECO:0000313" key="2">
    <source>
        <dbReference type="EMBL" id="EKD13981.1"/>
    </source>
</evidence>
<protein>
    <submittedName>
        <fullName evidence="2">Uncharacterized protein</fullName>
    </submittedName>
</protein>
<dbReference type="EMBL" id="JH921447">
    <property type="protein sequence ID" value="EKD13981.1"/>
    <property type="molecule type" value="Genomic_DNA"/>
</dbReference>
<dbReference type="AlphaFoldDB" id="K1WM66"/>
<sequence>MRSFDNSFSSAPVLTFHARHPHRSPFNSMRPFSNSGFSSSGAPSWPNLDSTQLTSPPAAGRKRSRAEAAPNLEGDNVAPPPPVLEAAPENEEDWEYGEGMTIIKKGGKEYVADSTSQTQDWAEERAAEEKAKAAAAMAAAIANRPAIRATKSMRLNSSATPAIPEEPTSTDGVTVAPGSPERHITPAVDDFTRHLGIGWSAVNNSSPDVQAAARGWAKFIENHFPVTNATIRLTSKGLASYLVEANEGYFLFAEDLKQGRLVSTSLDQTWVNLGSPVPKFDSDLVMEAGHTPKESSQPMVDETRMTDDNKMVAQTTLPLPAVGTANGINASIVDGHVMQEALVNETATTDVKDATRLPAQSLEVEMDMS</sequence>
<reference evidence="2 3" key="1">
    <citation type="journal article" date="2012" name="BMC Genomics">
        <title>Sequencing the genome of Marssonina brunnea reveals fungus-poplar co-evolution.</title>
        <authorList>
            <person name="Zhu S."/>
            <person name="Cao Y.-Z."/>
            <person name="Jiang C."/>
            <person name="Tan B.-Y."/>
            <person name="Wang Z."/>
            <person name="Feng S."/>
            <person name="Zhang L."/>
            <person name="Su X.-H."/>
            <person name="Brejova B."/>
            <person name="Vinar T."/>
            <person name="Xu M."/>
            <person name="Wang M.-X."/>
            <person name="Zhang S.-G."/>
            <person name="Huang M.-R."/>
            <person name="Wu R."/>
            <person name="Zhou Y."/>
        </authorList>
    </citation>
    <scope>NUCLEOTIDE SEQUENCE [LARGE SCALE GENOMIC DNA]</scope>
    <source>
        <strain evidence="2 3">MB_m1</strain>
    </source>
</reference>
<dbReference type="OrthoDB" id="5359669at2759"/>
<dbReference type="eggNOG" id="ENOG502SUJQ">
    <property type="taxonomic scope" value="Eukaryota"/>
</dbReference>
<feature type="compositionally biased region" description="Low complexity" evidence="1">
    <location>
        <begin position="34"/>
        <end position="44"/>
    </location>
</feature>
<dbReference type="Proteomes" id="UP000006753">
    <property type="component" value="Unassembled WGS sequence"/>
</dbReference>
<dbReference type="InParanoid" id="K1WM66"/>